<protein>
    <submittedName>
        <fullName evidence="2">Uncharacterized protein</fullName>
    </submittedName>
</protein>
<proteinExistence type="predicted"/>
<accession>A0ABD1ZQ85</accession>
<reference evidence="2 3" key="1">
    <citation type="submission" date="2024-09" db="EMBL/GenBank/DDBJ databases">
        <title>Chromosome-scale assembly of Riccia fluitans.</title>
        <authorList>
            <person name="Paukszto L."/>
            <person name="Sawicki J."/>
            <person name="Karawczyk K."/>
            <person name="Piernik-Szablinska J."/>
            <person name="Szczecinska M."/>
            <person name="Mazdziarz M."/>
        </authorList>
    </citation>
    <scope>NUCLEOTIDE SEQUENCE [LARGE SCALE GENOMIC DNA]</scope>
    <source>
        <strain evidence="2">Rf_01</strain>
        <tissue evidence="2">Aerial parts of the thallus</tissue>
    </source>
</reference>
<feature type="region of interest" description="Disordered" evidence="1">
    <location>
        <begin position="1"/>
        <end position="36"/>
    </location>
</feature>
<name>A0ABD1ZQ85_9MARC</name>
<organism evidence="2 3">
    <name type="scientific">Riccia fluitans</name>
    <dbReference type="NCBI Taxonomy" id="41844"/>
    <lineage>
        <taxon>Eukaryota</taxon>
        <taxon>Viridiplantae</taxon>
        <taxon>Streptophyta</taxon>
        <taxon>Embryophyta</taxon>
        <taxon>Marchantiophyta</taxon>
        <taxon>Marchantiopsida</taxon>
        <taxon>Marchantiidae</taxon>
        <taxon>Marchantiales</taxon>
        <taxon>Ricciaceae</taxon>
        <taxon>Riccia</taxon>
    </lineage>
</organism>
<keyword evidence="3" id="KW-1185">Reference proteome</keyword>
<dbReference type="AlphaFoldDB" id="A0ABD1ZQ85"/>
<sequence>MGRVGAAGPHFAAVHRQHTRPISAEKHRTPPRNRIPQGHDVYLIVSSALRALPRLCQKDRGGLLEPLPLIWPRMQD</sequence>
<dbReference type="EMBL" id="JBHFFA010000001">
    <property type="protein sequence ID" value="KAL2652389.1"/>
    <property type="molecule type" value="Genomic_DNA"/>
</dbReference>
<gene>
    <name evidence="2" type="ORF">R1flu_020517</name>
</gene>
<evidence type="ECO:0000313" key="3">
    <source>
        <dbReference type="Proteomes" id="UP001605036"/>
    </source>
</evidence>
<evidence type="ECO:0000256" key="1">
    <source>
        <dbReference type="SAM" id="MobiDB-lite"/>
    </source>
</evidence>
<dbReference type="Proteomes" id="UP001605036">
    <property type="component" value="Unassembled WGS sequence"/>
</dbReference>
<evidence type="ECO:0000313" key="2">
    <source>
        <dbReference type="EMBL" id="KAL2652389.1"/>
    </source>
</evidence>
<comment type="caution">
    <text evidence="2">The sequence shown here is derived from an EMBL/GenBank/DDBJ whole genome shotgun (WGS) entry which is preliminary data.</text>
</comment>